<dbReference type="Pfam" id="PF00221">
    <property type="entry name" value="Lyase_aromatic"/>
    <property type="match status" value="1"/>
</dbReference>
<keyword evidence="2 3" id="KW-0456">Lyase</keyword>
<dbReference type="Proteomes" id="UP000077266">
    <property type="component" value="Unassembled WGS sequence"/>
</dbReference>
<gene>
    <name evidence="3" type="ORF">EXIGLDRAFT_161712</name>
</gene>
<protein>
    <submittedName>
        <fullName evidence="3">Phenylalanine ammonia-lyase</fullName>
    </submittedName>
</protein>
<proteinExistence type="inferred from homology"/>
<dbReference type="OrthoDB" id="10051290at2759"/>
<keyword evidence="4" id="KW-1185">Reference proteome</keyword>
<dbReference type="PANTHER" id="PTHR10362">
    <property type="entry name" value="HISTIDINE AMMONIA-LYASE"/>
    <property type="match status" value="1"/>
</dbReference>
<dbReference type="Gene3D" id="1.10.275.10">
    <property type="entry name" value="Fumarase/aspartase (N-terminal domain)"/>
    <property type="match status" value="1"/>
</dbReference>
<dbReference type="Gene3D" id="1.10.274.20">
    <property type="entry name" value="Phenylalanine ammonia-lyase 1, domain 3"/>
    <property type="match status" value="1"/>
</dbReference>
<dbReference type="GO" id="GO:0006559">
    <property type="term" value="P:L-phenylalanine catabolic process"/>
    <property type="evidence" value="ECO:0007669"/>
    <property type="project" value="InterPro"/>
</dbReference>
<dbReference type="Gene3D" id="1.20.200.10">
    <property type="entry name" value="Fumarase/aspartase (Central domain)"/>
    <property type="match status" value="1"/>
</dbReference>
<organism evidence="3 4">
    <name type="scientific">Exidia glandulosa HHB12029</name>
    <dbReference type="NCBI Taxonomy" id="1314781"/>
    <lineage>
        <taxon>Eukaryota</taxon>
        <taxon>Fungi</taxon>
        <taxon>Dikarya</taxon>
        <taxon>Basidiomycota</taxon>
        <taxon>Agaricomycotina</taxon>
        <taxon>Agaricomycetes</taxon>
        <taxon>Auriculariales</taxon>
        <taxon>Exidiaceae</taxon>
        <taxon>Exidia</taxon>
    </lineage>
</organism>
<dbReference type="SUPFAM" id="SSF48557">
    <property type="entry name" value="L-aspartase-like"/>
    <property type="match status" value="1"/>
</dbReference>
<dbReference type="InterPro" id="IPR023144">
    <property type="entry name" value="Phe_NH3-lyase_shielding_dom_sf"/>
</dbReference>
<dbReference type="InterPro" id="IPR024083">
    <property type="entry name" value="Fumarase/histidase_N"/>
</dbReference>
<evidence type="ECO:0000256" key="1">
    <source>
        <dbReference type="ARBA" id="ARBA00007238"/>
    </source>
</evidence>
<dbReference type="InterPro" id="IPR008948">
    <property type="entry name" value="L-Aspartase-like"/>
</dbReference>
<evidence type="ECO:0000313" key="4">
    <source>
        <dbReference type="Proteomes" id="UP000077266"/>
    </source>
</evidence>
<accession>A0A166A6J9</accession>
<sequence>MLLRDLDSSGSGGTMPFDMHTDGVTNGATPTAIAPPPYAGLLKVFLNSERELKLFQSGTAPVLDGKSLSVPAVVAAARYGVQVALDDAPEVQARVAASRKVIDEKLASATSIYGVSTGFGGSADTRTDQYHTLGAALLQHHHSGVLSVENGSGFANDKLPLPQGDPLATTSMPVAWVRGAIAVRINSVIRGHSGVRWVVMEQMRELLNRRLTPVVPLRGSISASGDLTPLAYVAGAVTKHPHIRVHTPTGDIIRASETDLPPVALQPKEQLGLMNGTAFSAAVGALATHDALHMALLSQVCTALGTEALLGTQASHVPFIHDICRPHPGQVESARIIHSLLDGSKLASTGTEEEVSIVQDAGQLRQDRYPLRTAAQYLGPQIEDILAAHASVSLECNSTTDNPLIDGARGHIHHGGNFQAMAVTNAMEKTRLALFHIGKIIFAQSTELLNPAFNRGLPPSVAASDPSTNYHAKGLDIATAAYVSELGFLANPVGTHVQSAEMHNQAVNSLALISARATMTALDVLSMLFATYIYVLCQAVDMRAMHDDFERSIPSTLASLLSTHFAADASSLSDTFQRSIVQEMQNVLEHNSTQDAADRMAGAARSAALPLYNTLPARAADVPKFVESLGAELLSTYERLREEYLEGKKTAAPFLGGTRALYEFVRGELGVKIHGLSNLRGFVGDGLDAYGERGVGENVSVIYESIRNGRVQRVLAGMFAQ</sequence>
<dbReference type="GO" id="GO:0005737">
    <property type="term" value="C:cytoplasm"/>
    <property type="evidence" value="ECO:0007669"/>
    <property type="project" value="InterPro"/>
</dbReference>
<dbReference type="GO" id="GO:0016841">
    <property type="term" value="F:ammonia-lyase activity"/>
    <property type="evidence" value="ECO:0007669"/>
    <property type="project" value="InterPro"/>
</dbReference>
<dbReference type="EMBL" id="KV426085">
    <property type="protein sequence ID" value="KZV88969.1"/>
    <property type="molecule type" value="Genomic_DNA"/>
</dbReference>
<comment type="similarity">
    <text evidence="1 2">Belongs to the PAL/histidase family.</text>
</comment>
<reference evidence="3 4" key="1">
    <citation type="journal article" date="2016" name="Mol. Biol. Evol.">
        <title>Comparative Genomics of Early-Diverging Mushroom-Forming Fungi Provides Insights into the Origins of Lignocellulose Decay Capabilities.</title>
        <authorList>
            <person name="Nagy L.G."/>
            <person name="Riley R."/>
            <person name="Tritt A."/>
            <person name="Adam C."/>
            <person name="Daum C."/>
            <person name="Floudas D."/>
            <person name="Sun H."/>
            <person name="Yadav J.S."/>
            <person name="Pangilinan J."/>
            <person name="Larsson K.H."/>
            <person name="Matsuura K."/>
            <person name="Barry K."/>
            <person name="Labutti K."/>
            <person name="Kuo R."/>
            <person name="Ohm R.A."/>
            <person name="Bhattacharya S.S."/>
            <person name="Shirouzu T."/>
            <person name="Yoshinaga Y."/>
            <person name="Martin F.M."/>
            <person name="Grigoriev I.V."/>
            <person name="Hibbett D.S."/>
        </authorList>
    </citation>
    <scope>NUCLEOTIDE SEQUENCE [LARGE SCALE GENOMIC DNA]</scope>
    <source>
        <strain evidence="3 4">HHB12029</strain>
    </source>
</reference>
<dbReference type="InterPro" id="IPR001106">
    <property type="entry name" value="Aromatic_Lyase"/>
</dbReference>
<name>A0A166A6J9_EXIGL</name>
<dbReference type="NCBIfam" id="TIGR01226">
    <property type="entry name" value="phe_am_lyase"/>
    <property type="match status" value="1"/>
</dbReference>
<evidence type="ECO:0000313" key="3">
    <source>
        <dbReference type="EMBL" id="KZV88969.1"/>
    </source>
</evidence>
<dbReference type="PROSITE" id="PS00488">
    <property type="entry name" value="PAL_HISTIDASE"/>
    <property type="match status" value="1"/>
</dbReference>
<dbReference type="InterPro" id="IPR005922">
    <property type="entry name" value="Phe_NH3-lyase"/>
</dbReference>
<dbReference type="STRING" id="1314781.A0A166A6J9"/>
<dbReference type="InterPro" id="IPR022313">
    <property type="entry name" value="Phe/His_NH3-lyase_AS"/>
</dbReference>
<dbReference type="CDD" id="cd00332">
    <property type="entry name" value="PAL-HAL"/>
    <property type="match status" value="1"/>
</dbReference>
<evidence type="ECO:0000256" key="2">
    <source>
        <dbReference type="RuleBase" id="RU003954"/>
    </source>
</evidence>
<dbReference type="InParanoid" id="A0A166A6J9"/>
<dbReference type="AlphaFoldDB" id="A0A166A6J9"/>